<sequence>MLASSAAAADSRLEVKVVDEGVALLGPDGVIAVLPQEAAAAVGRRLLQAADDQADIYQKPLG</sequence>
<organism evidence="1">
    <name type="scientific">Caulobacter sp. 73W</name>
    <dbReference type="NCBI Taxonomy" id="3161137"/>
    <lineage>
        <taxon>Bacteria</taxon>
        <taxon>Pseudomonadati</taxon>
        <taxon>Pseudomonadota</taxon>
        <taxon>Alphaproteobacteria</taxon>
        <taxon>Caulobacterales</taxon>
        <taxon>Caulobacteraceae</taxon>
        <taxon>Caulobacter</taxon>
    </lineage>
</organism>
<dbReference type="AlphaFoldDB" id="A0AB39KXB6"/>
<proteinExistence type="predicted"/>
<gene>
    <name evidence="1" type="ORF">ABOZ73_07450</name>
</gene>
<evidence type="ECO:0000313" key="1">
    <source>
        <dbReference type="EMBL" id="XDO98242.1"/>
    </source>
</evidence>
<dbReference type="RefSeq" id="WP_369061993.1">
    <property type="nucleotide sequence ID" value="NZ_CP158375.1"/>
</dbReference>
<accession>A0AB39KXB6</accession>
<dbReference type="EMBL" id="CP158375">
    <property type="protein sequence ID" value="XDO98242.1"/>
    <property type="molecule type" value="Genomic_DNA"/>
</dbReference>
<reference evidence="1" key="1">
    <citation type="submission" date="2024-06" db="EMBL/GenBank/DDBJ databases">
        <title>Caulobacter inopinatus, sp. nov.</title>
        <authorList>
            <person name="Donachie S.P."/>
        </authorList>
    </citation>
    <scope>NUCLEOTIDE SEQUENCE</scope>
    <source>
        <strain evidence="1">73W</strain>
    </source>
</reference>
<name>A0AB39KXB6_9CAUL</name>
<protein>
    <submittedName>
        <fullName evidence="1">Uncharacterized protein</fullName>
    </submittedName>
</protein>